<reference evidence="2 3" key="1">
    <citation type="journal article" date="2013" name="J. Biotechnol.">
        <title>Genome sequence of Corynebacterium pseudotuberculosis biovar equi strain 258 and prediction of antigenic targets to improve biotechnological vaccine production.</title>
        <authorList>
            <person name="Soares S.C."/>
            <person name="Trost E."/>
            <person name="Ramos R.T."/>
            <person name="Carneiro A.R."/>
            <person name="Santos A.R."/>
            <person name="Pinto A.C."/>
            <person name="Barbosa E."/>
            <person name="Aburjaile F."/>
            <person name="Ali A."/>
            <person name="Diniz C.A."/>
            <person name="Hassan S.S."/>
            <person name="Fiaux K."/>
            <person name="Guimaraes L.C."/>
            <person name="Bakhtiar S.M."/>
            <person name="Pereira U."/>
            <person name="Almeida S.S."/>
            <person name="Abreu V.A."/>
            <person name="Rocha F.S."/>
            <person name="Dorella F.A."/>
            <person name="Miyoshi A."/>
            <person name="Silva A."/>
            <person name="Azevedo V."/>
            <person name="Tauch A."/>
        </authorList>
    </citation>
    <scope>NUCLEOTIDE SEQUENCE [LARGE SCALE GENOMIC DNA]</scope>
    <source>
        <strain evidence="2 3">258</strain>
    </source>
</reference>
<dbReference type="KEGG" id="coe:CP258_06530"/>
<dbReference type="AlphaFoldDB" id="A0AAU8PMZ4"/>
<dbReference type="EMBL" id="CP003540">
    <property type="protein sequence ID" value="AFK16904.2"/>
    <property type="molecule type" value="Genomic_DNA"/>
</dbReference>
<name>A0AAU8PMZ4_CORPS</name>
<accession>A0AAU8PMZ4</accession>
<dbReference type="Gene3D" id="3.90.950.20">
    <property type="entry name" value="CinA-like"/>
    <property type="match status" value="1"/>
</dbReference>
<evidence type="ECO:0000313" key="3">
    <source>
        <dbReference type="Proteomes" id="UP000006465"/>
    </source>
</evidence>
<dbReference type="SUPFAM" id="SSF142433">
    <property type="entry name" value="CinA-like"/>
    <property type="match status" value="1"/>
</dbReference>
<organism evidence="2 3">
    <name type="scientific">Corynebacterium pseudotuberculosis 258</name>
    <dbReference type="NCBI Taxonomy" id="1168865"/>
    <lineage>
        <taxon>Bacteria</taxon>
        <taxon>Bacillati</taxon>
        <taxon>Actinomycetota</taxon>
        <taxon>Actinomycetes</taxon>
        <taxon>Mycobacteriales</taxon>
        <taxon>Corynebacteriaceae</taxon>
        <taxon>Corynebacterium</taxon>
    </lineage>
</organism>
<dbReference type="Pfam" id="PF02464">
    <property type="entry name" value="CinA"/>
    <property type="match status" value="1"/>
</dbReference>
<evidence type="ECO:0000313" key="2">
    <source>
        <dbReference type="EMBL" id="AFK16904.2"/>
    </source>
</evidence>
<gene>
    <name evidence="2" type="ORF">CP258_06530</name>
</gene>
<sequence>MSDSLKGATQVIAELKRRGESLAACESLTAGLYMASLADVPGASAVLKGGFVTYATSLKHALAGVEQSILDEFGPVSSQCAAAMAEGARLCCNASWGISLTGVAGPEQQAGHPVGEVWIGVAFPDGKNKAYRAGDLSCGETEEGLLVGDRSLIRSAAVRCAHALILQLLKK</sequence>
<feature type="domain" description="CinA C-terminal" evidence="1">
    <location>
        <begin position="8"/>
        <end position="168"/>
    </location>
</feature>
<dbReference type="InterPro" id="IPR036653">
    <property type="entry name" value="CinA-like_C"/>
</dbReference>
<dbReference type="InterPro" id="IPR008136">
    <property type="entry name" value="CinA_C"/>
</dbReference>
<protein>
    <submittedName>
        <fullName evidence="2">Nicotinamide-nucleotide amidohydrolase family protein</fullName>
    </submittedName>
</protein>
<dbReference type="NCBIfam" id="TIGR00199">
    <property type="entry name" value="PncC_domain"/>
    <property type="match status" value="1"/>
</dbReference>
<dbReference type="RefSeq" id="WP_014800568.1">
    <property type="nucleotide sequence ID" value="NC_017945.3"/>
</dbReference>
<proteinExistence type="predicted"/>
<dbReference type="Proteomes" id="UP000006465">
    <property type="component" value="Chromosome"/>
</dbReference>
<evidence type="ECO:0000259" key="1">
    <source>
        <dbReference type="Pfam" id="PF02464"/>
    </source>
</evidence>